<accession>B9D3W1</accession>
<evidence type="ECO:0000313" key="2">
    <source>
        <dbReference type="Proteomes" id="UP000003082"/>
    </source>
</evidence>
<gene>
    <name evidence="1" type="ORF">CAMRE0001_2580</name>
</gene>
<organism evidence="1 2">
    <name type="scientific">Campylobacter rectus RM3267</name>
    <dbReference type="NCBI Taxonomy" id="553218"/>
    <lineage>
        <taxon>Bacteria</taxon>
        <taxon>Pseudomonadati</taxon>
        <taxon>Campylobacterota</taxon>
        <taxon>Epsilonproteobacteria</taxon>
        <taxon>Campylobacterales</taxon>
        <taxon>Campylobacteraceae</taxon>
        <taxon>Campylobacter</taxon>
    </lineage>
</organism>
<dbReference type="AlphaFoldDB" id="B9D3W1"/>
<reference evidence="1 2" key="1">
    <citation type="submission" date="2008-08" db="EMBL/GenBank/DDBJ databases">
        <authorList>
            <person name="Madupu R."/>
            <person name="Durkin A.S."/>
            <person name="Torralba M."/>
            <person name="Methe B."/>
            <person name="Sutton G.G."/>
            <person name="Strausberg R.L."/>
            <person name="Nelson K.E."/>
        </authorList>
    </citation>
    <scope>NUCLEOTIDE SEQUENCE [LARGE SCALE GENOMIC DNA]</scope>
    <source>
        <strain evidence="1 2">RM3267</strain>
    </source>
</reference>
<dbReference type="EMBL" id="ACFU01000022">
    <property type="protein sequence ID" value="EEF13361.1"/>
    <property type="molecule type" value="Genomic_DNA"/>
</dbReference>
<comment type="caution">
    <text evidence="1">The sequence shown here is derived from an EMBL/GenBank/DDBJ whole genome shotgun (WGS) entry which is preliminary data.</text>
</comment>
<keyword evidence="2" id="KW-1185">Reference proteome</keyword>
<evidence type="ECO:0000313" key="1">
    <source>
        <dbReference type="EMBL" id="EEF13361.1"/>
    </source>
</evidence>
<proteinExistence type="predicted"/>
<name>B9D3W1_CAMRE</name>
<sequence length="40" mass="4708">MQKVLISKLEMLLIKVVFCRTIEEAKEKVGLFFGNMMKNF</sequence>
<protein>
    <submittedName>
        <fullName evidence="1">Uncharacterized protein</fullName>
    </submittedName>
</protein>
<dbReference type="Proteomes" id="UP000003082">
    <property type="component" value="Unassembled WGS sequence"/>
</dbReference>